<dbReference type="EMBL" id="JAHHHN010000023">
    <property type="protein sequence ID" value="MBW4564584.1"/>
    <property type="molecule type" value="Genomic_DNA"/>
</dbReference>
<accession>A0A951Q2G7</accession>
<feature type="transmembrane region" description="Helical" evidence="1">
    <location>
        <begin position="97"/>
        <end position="117"/>
    </location>
</feature>
<evidence type="ECO:0000256" key="1">
    <source>
        <dbReference type="SAM" id="Phobius"/>
    </source>
</evidence>
<feature type="transmembrane region" description="Helical" evidence="1">
    <location>
        <begin position="39"/>
        <end position="59"/>
    </location>
</feature>
<keyword evidence="1" id="KW-0472">Membrane</keyword>
<reference evidence="2" key="1">
    <citation type="submission" date="2021-05" db="EMBL/GenBank/DDBJ databases">
        <authorList>
            <person name="Pietrasiak N."/>
            <person name="Ward R."/>
            <person name="Stajich J.E."/>
            <person name="Kurbessoian T."/>
        </authorList>
    </citation>
    <scope>NUCLEOTIDE SEQUENCE</scope>
    <source>
        <strain evidence="2">JT2-VF2</strain>
    </source>
</reference>
<comment type="caution">
    <text evidence="2">The sequence shown here is derived from an EMBL/GenBank/DDBJ whole genome shotgun (WGS) entry which is preliminary data.</text>
</comment>
<keyword evidence="1" id="KW-0812">Transmembrane</keyword>
<feature type="transmembrane region" description="Helical" evidence="1">
    <location>
        <begin position="65"/>
        <end position="85"/>
    </location>
</feature>
<protein>
    <submittedName>
        <fullName evidence="2">VanZ family protein</fullName>
    </submittedName>
</protein>
<dbReference type="NCBIfam" id="NF037970">
    <property type="entry name" value="vanZ_1"/>
    <property type="match status" value="1"/>
</dbReference>
<name>A0A951Q2G7_9NOST</name>
<reference evidence="2" key="2">
    <citation type="journal article" date="2022" name="Microbiol. Resour. Announc.">
        <title>Metagenome Sequencing to Explore Phylogenomics of Terrestrial Cyanobacteria.</title>
        <authorList>
            <person name="Ward R.D."/>
            <person name="Stajich J.E."/>
            <person name="Johansen J.R."/>
            <person name="Huntemann M."/>
            <person name="Clum A."/>
            <person name="Foster B."/>
            <person name="Foster B."/>
            <person name="Roux S."/>
            <person name="Palaniappan K."/>
            <person name="Varghese N."/>
            <person name="Mukherjee S."/>
            <person name="Reddy T.B.K."/>
            <person name="Daum C."/>
            <person name="Copeland A."/>
            <person name="Chen I.A."/>
            <person name="Ivanova N.N."/>
            <person name="Kyrpides N.C."/>
            <person name="Shapiro N."/>
            <person name="Eloe-Fadrosh E.A."/>
            <person name="Pietrasiak N."/>
        </authorList>
    </citation>
    <scope>NUCLEOTIDE SEQUENCE</scope>
    <source>
        <strain evidence="2">JT2-VF2</strain>
    </source>
</reference>
<evidence type="ECO:0000313" key="2">
    <source>
        <dbReference type="EMBL" id="MBW4564584.1"/>
    </source>
</evidence>
<gene>
    <name evidence="2" type="ORF">KME32_26340</name>
</gene>
<keyword evidence="1" id="KW-1133">Transmembrane helix</keyword>
<dbReference type="Proteomes" id="UP000715781">
    <property type="component" value="Unassembled WGS sequence"/>
</dbReference>
<proteinExistence type="predicted"/>
<sequence>MKSNRFWVMAFWFYLGILMTIIISAYMKILPVKNSVIPFYDTIGHFILIGIGAFLSHLALKKRAIIFFSIPIPLAAILVSLFTVTEEFLQKFSPNRTFDLVDLTADLCGIVLFTWLAQKKSLKNS</sequence>
<dbReference type="AlphaFoldDB" id="A0A951Q2G7"/>
<feature type="transmembrane region" description="Helical" evidence="1">
    <location>
        <begin position="6"/>
        <end position="27"/>
    </location>
</feature>
<evidence type="ECO:0000313" key="3">
    <source>
        <dbReference type="Proteomes" id="UP000715781"/>
    </source>
</evidence>
<organism evidence="2 3">
    <name type="scientific">Mojavia pulchra JT2-VF2</name>
    <dbReference type="NCBI Taxonomy" id="287848"/>
    <lineage>
        <taxon>Bacteria</taxon>
        <taxon>Bacillati</taxon>
        <taxon>Cyanobacteriota</taxon>
        <taxon>Cyanophyceae</taxon>
        <taxon>Nostocales</taxon>
        <taxon>Nostocaceae</taxon>
    </lineage>
</organism>